<dbReference type="EMBL" id="LUUG01000002">
    <property type="protein sequence ID" value="OAI10911.1"/>
    <property type="molecule type" value="Genomic_DNA"/>
</dbReference>
<dbReference type="NCBIfam" id="NF047593">
    <property type="entry name" value="IS66_ISAeme5_TnpA"/>
    <property type="match status" value="1"/>
</dbReference>
<dbReference type="OrthoDB" id="5570480at2"/>
<reference evidence="1 2" key="1">
    <citation type="submission" date="2016-03" db="EMBL/GenBank/DDBJ databases">
        <authorList>
            <person name="Ploux O."/>
        </authorList>
    </citation>
    <scope>NUCLEOTIDE SEQUENCE [LARGE SCALE GENOMIC DNA]</scope>
    <source>
        <strain evidence="1 2">R-45363</strain>
    </source>
</reference>
<evidence type="ECO:0000313" key="2">
    <source>
        <dbReference type="Proteomes" id="UP000078090"/>
    </source>
</evidence>
<sequence length="97" mass="10780">MAVTTKWRQHIENWQSSGLSQAEYCLQQRINVRTFAARLCDYRKRPSTESVALVPVQIVAAAPATAAIVFTHVHGHRLELSPSVPAGWVAELLRCLA</sequence>
<evidence type="ECO:0000313" key="1">
    <source>
        <dbReference type="EMBL" id="OAI10911.1"/>
    </source>
</evidence>
<dbReference type="RefSeq" id="WP_064006581.1">
    <property type="nucleotide sequence ID" value="NZ_LUUG01000002.1"/>
</dbReference>
<dbReference type="AlphaFoldDB" id="A0A177MZ69"/>
<accession>A0A177MZ69</accession>
<gene>
    <name evidence="1" type="ORF">A1332_23550</name>
</gene>
<comment type="caution">
    <text evidence="1">The sequence shown here is derived from an EMBL/GenBank/DDBJ whole genome shotgun (WGS) entry which is preliminary data.</text>
</comment>
<protein>
    <recommendedName>
        <fullName evidence="3">Transposase</fullName>
    </recommendedName>
</protein>
<dbReference type="Proteomes" id="UP000078090">
    <property type="component" value="Unassembled WGS sequence"/>
</dbReference>
<name>A0A177MZ69_METMH</name>
<evidence type="ECO:0008006" key="3">
    <source>
        <dbReference type="Google" id="ProtNLM"/>
    </source>
</evidence>
<organism evidence="1 2">
    <name type="scientific">Methylomonas methanica</name>
    <dbReference type="NCBI Taxonomy" id="421"/>
    <lineage>
        <taxon>Bacteria</taxon>
        <taxon>Pseudomonadati</taxon>
        <taxon>Pseudomonadota</taxon>
        <taxon>Gammaproteobacteria</taxon>
        <taxon>Methylococcales</taxon>
        <taxon>Methylococcaceae</taxon>
        <taxon>Methylomonas</taxon>
    </lineage>
</organism>
<proteinExistence type="predicted"/>